<gene>
    <name evidence="1" type="ORF">LAX5112_04866</name>
</gene>
<dbReference type="InterPro" id="IPR043169">
    <property type="entry name" value="PMM_cap"/>
</dbReference>
<dbReference type="EMBL" id="CXWD01000033">
    <property type="protein sequence ID" value="CTQ77302.1"/>
    <property type="molecule type" value="Genomic_DNA"/>
</dbReference>
<dbReference type="OrthoDB" id="7676259at2"/>
<reference evidence="2" key="1">
    <citation type="submission" date="2015-07" db="EMBL/GenBank/DDBJ databases">
        <authorList>
            <person name="Rodrigo-Torres Lidia"/>
            <person name="Arahal R.David."/>
        </authorList>
    </citation>
    <scope>NUCLEOTIDE SEQUENCE [LARGE SCALE GENOMIC DNA]</scope>
    <source>
        <strain evidence="2">CECT 5112</strain>
    </source>
</reference>
<proteinExistence type="predicted"/>
<protein>
    <submittedName>
        <fullName evidence="1">Uncharacterized protein</fullName>
    </submittedName>
</protein>
<organism evidence="1 2">
    <name type="scientific">Roseibium alexandrii</name>
    <dbReference type="NCBI Taxonomy" id="388408"/>
    <lineage>
        <taxon>Bacteria</taxon>
        <taxon>Pseudomonadati</taxon>
        <taxon>Pseudomonadota</taxon>
        <taxon>Alphaproteobacteria</taxon>
        <taxon>Hyphomicrobiales</taxon>
        <taxon>Stappiaceae</taxon>
        <taxon>Roseibium</taxon>
    </lineage>
</organism>
<sequence>MFPQAVFAPVGQVTGPIGWTDPVPVNDVYLFDLDALVPSPKGQMDLDFARYLSAFARKRACYILSNTSITDMMTRIPASVRAACAGLFAAGGTELWVGEDLVVQHEHEFSDDLYEFMVKVVQKSTYPDKQAPMLESGSASLRLCIAGYQSTLRQMKDYAAWEEEHSELATITHEFKARFPDHDVYRDTDTSLMIVPRTFSSALVVSHLLKRHKNARLIGYVTLQAAGSYANPLCDAFGSADVLSTIKGPGDVSQLLSYEFRRLTQQEAAVNERAGKLVEA</sequence>
<evidence type="ECO:0000313" key="2">
    <source>
        <dbReference type="Proteomes" id="UP000053235"/>
    </source>
</evidence>
<name>A0A0M7AS81_9HYPH</name>
<accession>A0A0M7AS81</accession>
<dbReference type="Proteomes" id="UP000053235">
    <property type="component" value="Unassembled WGS sequence"/>
</dbReference>
<keyword evidence="2" id="KW-1185">Reference proteome</keyword>
<dbReference type="InterPro" id="IPR023214">
    <property type="entry name" value="HAD_sf"/>
</dbReference>
<evidence type="ECO:0000313" key="1">
    <source>
        <dbReference type="EMBL" id="CTQ77302.1"/>
    </source>
</evidence>
<dbReference type="RefSeq" id="WP_055674014.1">
    <property type="nucleotide sequence ID" value="NZ_CXWD01000033.1"/>
</dbReference>
<dbReference type="Gene3D" id="3.30.1240.20">
    <property type="match status" value="1"/>
</dbReference>
<dbReference type="Gene3D" id="3.40.50.1000">
    <property type="entry name" value="HAD superfamily/HAD-like"/>
    <property type="match status" value="1"/>
</dbReference>
<dbReference type="AlphaFoldDB" id="A0A0M7AS81"/>